<sequence>MCSPDLHETFNKRKNGAKTPHFRNAITRFANPSSHRSGNAAYSVTHKGTATAGEEDTEGQIRISGRAAALPARARLR</sequence>
<accession>A0AAV8Y915</accession>
<evidence type="ECO:0000313" key="3">
    <source>
        <dbReference type="Proteomes" id="UP001162162"/>
    </source>
</evidence>
<feature type="compositionally biased region" description="Polar residues" evidence="1">
    <location>
        <begin position="30"/>
        <end position="48"/>
    </location>
</feature>
<comment type="caution">
    <text evidence="2">The sequence shown here is derived from an EMBL/GenBank/DDBJ whole genome shotgun (WGS) entry which is preliminary data.</text>
</comment>
<organism evidence="2 3">
    <name type="scientific">Aromia moschata</name>
    <dbReference type="NCBI Taxonomy" id="1265417"/>
    <lineage>
        <taxon>Eukaryota</taxon>
        <taxon>Metazoa</taxon>
        <taxon>Ecdysozoa</taxon>
        <taxon>Arthropoda</taxon>
        <taxon>Hexapoda</taxon>
        <taxon>Insecta</taxon>
        <taxon>Pterygota</taxon>
        <taxon>Neoptera</taxon>
        <taxon>Endopterygota</taxon>
        <taxon>Coleoptera</taxon>
        <taxon>Polyphaga</taxon>
        <taxon>Cucujiformia</taxon>
        <taxon>Chrysomeloidea</taxon>
        <taxon>Cerambycidae</taxon>
        <taxon>Cerambycinae</taxon>
        <taxon>Callichromatini</taxon>
        <taxon>Aromia</taxon>
    </lineage>
</organism>
<dbReference type="EMBL" id="JAPWTK010000165">
    <property type="protein sequence ID" value="KAJ8947289.1"/>
    <property type="molecule type" value="Genomic_DNA"/>
</dbReference>
<feature type="compositionally biased region" description="Low complexity" evidence="1">
    <location>
        <begin position="66"/>
        <end position="77"/>
    </location>
</feature>
<dbReference type="AlphaFoldDB" id="A0AAV8Y915"/>
<feature type="region of interest" description="Disordered" evidence="1">
    <location>
        <begin position="30"/>
        <end position="77"/>
    </location>
</feature>
<keyword evidence="3" id="KW-1185">Reference proteome</keyword>
<evidence type="ECO:0000313" key="2">
    <source>
        <dbReference type="EMBL" id="KAJ8947289.1"/>
    </source>
</evidence>
<proteinExistence type="predicted"/>
<evidence type="ECO:0000256" key="1">
    <source>
        <dbReference type="SAM" id="MobiDB-lite"/>
    </source>
</evidence>
<dbReference type="Proteomes" id="UP001162162">
    <property type="component" value="Unassembled WGS sequence"/>
</dbReference>
<protein>
    <submittedName>
        <fullName evidence="2">Uncharacterized protein</fullName>
    </submittedName>
</protein>
<name>A0AAV8Y915_9CUCU</name>
<reference evidence="2" key="1">
    <citation type="journal article" date="2023" name="Insect Mol. Biol.">
        <title>Genome sequencing provides insights into the evolution of gene families encoding plant cell wall-degrading enzymes in longhorned beetles.</title>
        <authorList>
            <person name="Shin N.R."/>
            <person name="Okamura Y."/>
            <person name="Kirsch R."/>
            <person name="Pauchet Y."/>
        </authorList>
    </citation>
    <scope>NUCLEOTIDE SEQUENCE</scope>
    <source>
        <strain evidence="2">AMC_N1</strain>
    </source>
</reference>
<gene>
    <name evidence="2" type="ORF">NQ318_014186</name>
</gene>